<proteinExistence type="predicted"/>
<keyword evidence="3" id="KW-1185">Reference proteome</keyword>
<organism evidence="2 3">
    <name type="scientific">Malurus cyaneus samueli</name>
    <dbReference type="NCBI Taxonomy" id="2593467"/>
    <lineage>
        <taxon>Eukaryota</taxon>
        <taxon>Metazoa</taxon>
        <taxon>Chordata</taxon>
        <taxon>Craniata</taxon>
        <taxon>Vertebrata</taxon>
        <taxon>Euteleostomi</taxon>
        <taxon>Archelosauria</taxon>
        <taxon>Archosauria</taxon>
        <taxon>Dinosauria</taxon>
        <taxon>Saurischia</taxon>
        <taxon>Theropoda</taxon>
        <taxon>Coelurosauria</taxon>
        <taxon>Aves</taxon>
        <taxon>Neognathae</taxon>
        <taxon>Neoaves</taxon>
        <taxon>Telluraves</taxon>
        <taxon>Australaves</taxon>
        <taxon>Passeriformes</taxon>
        <taxon>Meliphagoidea</taxon>
        <taxon>Maluridae</taxon>
        <taxon>Malurus</taxon>
    </lineage>
</organism>
<dbReference type="InterPro" id="IPR010530">
    <property type="entry name" value="B12D"/>
</dbReference>
<dbReference type="Proteomes" id="UP000694560">
    <property type="component" value="Unplaced"/>
</dbReference>
<dbReference type="OrthoDB" id="5511684at2759"/>
<dbReference type="Pfam" id="PF06522">
    <property type="entry name" value="B12D"/>
    <property type="match status" value="1"/>
</dbReference>
<reference evidence="2" key="2">
    <citation type="submission" date="2025-09" db="UniProtKB">
        <authorList>
            <consortium name="Ensembl"/>
        </authorList>
    </citation>
    <scope>IDENTIFICATION</scope>
</reference>
<dbReference type="AlphaFoldDB" id="A0A8C5THN6"/>
<reference evidence="2" key="1">
    <citation type="submission" date="2025-08" db="UniProtKB">
        <authorList>
            <consortium name="Ensembl"/>
        </authorList>
    </citation>
    <scope>IDENTIFICATION</scope>
</reference>
<protein>
    <recommendedName>
        <fullName evidence="4">Normal mucosa of esophagus-specific 1</fullName>
    </recommendedName>
</protein>
<keyword evidence="1" id="KW-0472">Membrane</keyword>
<keyword evidence="1" id="KW-0812">Transmembrane</keyword>
<name>A0A8C5THN6_9PASS</name>
<evidence type="ECO:0000313" key="2">
    <source>
        <dbReference type="Ensembl" id="ENSMCSP00000006398.1"/>
    </source>
</evidence>
<accession>A0A8C5THN6</accession>
<dbReference type="Ensembl" id="ENSMCST00000006546.1">
    <property type="protein sequence ID" value="ENSMCSP00000006398.1"/>
    <property type="gene ID" value="ENSMCSG00000004624.1"/>
</dbReference>
<sequence length="77" mass="8674">HFIFQLIPLAGILTMAAAGAFSFCIYSLFKPDVIVHKFGSPEPWEEIDPSKPQKVICAYNICINCINFQHNESLSKM</sequence>
<evidence type="ECO:0000313" key="3">
    <source>
        <dbReference type="Proteomes" id="UP000694560"/>
    </source>
</evidence>
<dbReference type="PANTHER" id="PTHR14256">
    <property type="entry name" value="NADH-UBIQUINONE OXIDOREDUCTASE MLRQ SUBUNIT"/>
    <property type="match status" value="1"/>
</dbReference>
<evidence type="ECO:0000256" key="1">
    <source>
        <dbReference type="SAM" id="Phobius"/>
    </source>
</evidence>
<dbReference type="PANTHER" id="PTHR14256:SF3">
    <property type="entry name" value="NORMAL MUCOSA OF ESOPHAGUS-SPECIFIC GENE 1 PROTEIN"/>
    <property type="match status" value="1"/>
</dbReference>
<evidence type="ECO:0008006" key="4">
    <source>
        <dbReference type="Google" id="ProtNLM"/>
    </source>
</evidence>
<feature type="transmembrane region" description="Helical" evidence="1">
    <location>
        <begin position="6"/>
        <end position="29"/>
    </location>
</feature>
<keyword evidence="1" id="KW-1133">Transmembrane helix</keyword>